<dbReference type="GO" id="GO:0046872">
    <property type="term" value="F:metal ion binding"/>
    <property type="evidence" value="ECO:0007669"/>
    <property type="project" value="UniProtKB-KW"/>
</dbReference>
<keyword evidence="8" id="KW-0326">Glycosidase</keyword>
<evidence type="ECO:0000256" key="1">
    <source>
        <dbReference type="ARBA" id="ARBA00001412"/>
    </source>
</evidence>
<dbReference type="GO" id="GO:0004565">
    <property type="term" value="F:beta-galactosidase activity"/>
    <property type="evidence" value="ECO:0007669"/>
    <property type="project" value="UniProtKB-EC"/>
</dbReference>
<feature type="region of interest" description="Disordered" evidence="10">
    <location>
        <begin position="961"/>
        <end position="981"/>
    </location>
</feature>
<gene>
    <name evidence="15" type="ORF">E6C55_25715</name>
</gene>
<keyword evidence="7" id="KW-0862">Zinc</keyword>
<feature type="coiled-coil region" evidence="9">
    <location>
        <begin position="664"/>
        <end position="691"/>
    </location>
</feature>
<feature type="domain" description="CBM-cenC" evidence="11">
    <location>
        <begin position="829"/>
        <end position="896"/>
    </location>
</feature>
<dbReference type="SUPFAM" id="SSF49785">
    <property type="entry name" value="Galactose-binding domain-like"/>
    <property type="match status" value="1"/>
</dbReference>
<keyword evidence="9" id="KW-0175">Coiled coil</keyword>
<comment type="catalytic activity">
    <reaction evidence="1">
        <text>Hydrolysis of terminal non-reducing beta-D-galactose residues in beta-D-galactosides.</text>
        <dbReference type="EC" id="3.2.1.23"/>
    </reaction>
</comment>
<dbReference type="InterPro" id="IPR003305">
    <property type="entry name" value="CenC_carb-bd"/>
</dbReference>
<dbReference type="InterPro" id="IPR010502">
    <property type="entry name" value="Carb-bd_dom_fam9"/>
</dbReference>
<dbReference type="Gene3D" id="3.40.50.880">
    <property type="match status" value="1"/>
</dbReference>
<dbReference type="Pfam" id="PF06452">
    <property type="entry name" value="CBM9_1"/>
    <property type="match status" value="1"/>
</dbReference>
<dbReference type="InterPro" id="IPR008979">
    <property type="entry name" value="Galactose-bd-like_sf"/>
</dbReference>
<name>A0A4S4BII3_9BACL</name>
<feature type="domain" description="Carbohydrate-binding" evidence="13">
    <location>
        <begin position="399"/>
        <end position="560"/>
    </location>
</feature>
<evidence type="ECO:0000256" key="7">
    <source>
        <dbReference type="ARBA" id="ARBA00022833"/>
    </source>
</evidence>
<evidence type="ECO:0000256" key="10">
    <source>
        <dbReference type="SAM" id="MobiDB-lite"/>
    </source>
</evidence>
<evidence type="ECO:0000256" key="2">
    <source>
        <dbReference type="ARBA" id="ARBA00005940"/>
    </source>
</evidence>
<dbReference type="GO" id="GO:0009341">
    <property type="term" value="C:beta-galactosidase complex"/>
    <property type="evidence" value="ECO:0007669"/>
    <property type="project" value="InterPro"/>
</dbReference>
<dbReference type="EC" id="3.2.1.23" evidence="4"/>
<dbReference type="Gene3D" id="3.20.20.80">
    <property type="entry name" value="Glycosidases"/>
    <property type="match status" value="1"/>
</dbReference>
<dbReference type="Pfam" id="PF08532">
    <property type="entry name" value="Glyco_hydro_42M"/>
    <property type="match status" value="1"/>
</dbReference>
<evidence type="ECO:0000259" key="13">
    <source>
        <dbReference type="Pfam" id="PF06452"/>
    </source>
</evidence>
<dbReference type="PANTHER" id="PTHR36447">
    <property type="entry name" value="BETA-GALACTOSIDASE GANA"/>
    <property type="match status" value="1"/>
</dbReference>
<dbReference type="Gene3D" id="2.60.120.260">
    <property type="entry name" value="Galactose-binding domain-like"/>
    <property type="match status" value="3"/>
</dbReference>
<comment type="similarity">
    <text evidence="2">Belongs to the glycosyl hydrolase 42 family.</text>
</comment>
<dbReference type="InterPro" id="IPR017853">
    <property type="entry name" value="GH"/>
</dbReference>
<dbReference type="InterPro" id="IPR029062">
    <property type="entry name" value="Class_I_gatase-like"/>
</dbReference>
<dbReference type="RefSeq" id="WP_136372701.1">
    <property type="nucleotide sequence ID" value="NZ_SSOB01000042.1"/>
</dbReference>
<dbReference type="OrthoDB" id="222556at2"/>
<evidence type="ECO:0000259" key="11">
    <source>
        <dbReference type="Pfam" id="PF02018"/>
    </source>
</evidence>
<evidence type="ECO:0000259" key="14">
    <source>
        <dbReference type="Pfam" id="PF08532"/>
    </source>
</evidence>
<evidence type="ECO:0000259" key="12">
    <source>
        <dbReference type="Pfam" id="PF02449"/>
    </source>
</evidence>
<dbReference type="SUPFAM" id="SSF52317">
    <property type="entry name" value="Class I glutamine amidotransferase-like"/>
    <property type="match status" value="1"/>
</dbReference>
<dbReference type="SUPFAM" id="SSF49344">
    <property type="entry name" value="CBD9-like"/>
    <property type="match status" value="1"/>
</dbReference>
<keyword evidence="5" id="KW-0479">Metal-binding</keyword>
<dbReference type="CDD" id="cd03143">
    <property type="entry name" value="A4_beta-galactosidase_middle_domain"/>
    <property type="match status" value="1"/>
</dbReference>
<evidence type="ECO:0000256" key="6">
    <source>
        <dbReference type="ARBA" id="ARBA00022801"/>
    </source>
</evidence>
<evidence type="ECO:0000256" key="9">
    <source>
        <dbReference type="SAM" id="Coils"/>
    </source>
</evidence>
<dbReference type="InterPro" id="IPR013529">
    <property type="entry name" value="Glyco_hydro_42_N"/>
</dbReference>
<comment type="similarity">
    <text evidence="3">Belongs to the glycosyl hydrolase 10 (cellulase F) family.</text>
</comment>
<dbReference type="GO" id="GO:0016052">
    <property type="term" value="P:carbohydrate catabolic process"/>
    <property type="evidence" value="ECO:0007669"/>
    <property type="project" value="InterPro"/>
</dbReference>
<reference evidence="15 16" key="1">
    <citation type="submission" date="2019-04" db="EMBL/GenBank/DDBJ databases">
        <title>Cohnella sp. nov. isolated from preserved vegetables.</title>
        <authorList>
            <person name="Lin S.-Y."/>
            <person name="Hung M.-H."/>
            <person name="Young C.-C."/>
        </authorList>
    </citation>
    <scope>NUCLEOTIDE SEQUENCE [LARGE SCALE GENOMIC DNA]</scope>
    <source>
        <strain evidence="15 16">CC-MHH1044</strain>
    </source>
</reference>
<dbReference type="SUPFAM" id="SSF51445">
    <property type="entry name" value="(Trans)glycosidases"/>
    <property type="match status" value="1"/>
</dbReference>
<proteinExistence type="inferred from homology"/>
<feature type="domain" description="Beta-galactosidase trimerisation" evidence="14">
    <location>
        <begin position="1327"/>
        <end position="1419"/>
    </location>
</feature>
<dbReference type="EMBL" id="SSOB01000042">
    <property type="protein sequence ID" value="THF74300.1"/>
    <property type="molecule type" value="Genomic_DNA"/>
</dbReference>
<sequence length="1537" mass="167592">MGKKTGLWLLSIVLMFGLAGPGWPWAAEAHASAEADTSRIIPAWSFAYKGVPSASFGLDTTEVHEGQHSLRMEYNSAKAAEVYLTMTQTVTVKPDTAYELSLWGKGAGVKGVSMMVNWGTRTSLGTGTFDWTRISQTYTTGPNETSLTIRILAEDKATVWLDDAEFKEADTSVNLLHNGGFDGVEAITLLDGFEELSAWTSSGMTVMEAVYEAQTEGVQSARLTFSNGEGQPSQAGATLNLSQPLDLTEMTAVTMDVYPLSQTTSGNEPFYMKLADASGSVSEVQLPKLIAGQWNGVKLEFAASALRSQIVQIVLYTKTGASAAGWEGRTSVSYLVDQVSAVQMKRAEEDSETIEDRNAFLQRLGAGAHAPLLQAEGIVVDGSLDDWDGYTGIALPNSGTAQNQVAGWTGTEDLSANVQFAYDQEYFYLSAKVRDNLHSAEAGSNMWSGDSIQFAFAENGVYGAEYGINLLDGQAQVWRWNAGTTALGKEAVAAYASRTGNDTYYEARLPWQAIYASGMPTEGPVSFSILINDNDGGGRKGWLEWTSGIGKVKDGNRLGSLYPVPAEDPWSFWVETPADGQTGSLIPYTLHLINYSEEPQNVSIYSPLLNLDREVTVPAGMAFTREGAYSVPVEGTYRADITVTDLDTGMVRTSSRQVEVVPSAAELTVRLESLSAELPQLLELLEQAEAQGLSTDYERIIYATLKDFVAYGEEDADQGRLSRSLYVAKTLENLYLEAESNLQGYLNGSQTPLAAPRYITGPLEQTESGFAGAAQVRSTGQTGVQPIFLNGYLGYNRIRLDIAKLQDYGANAIQVETGPRNAIFPKEGYIPEFTTSGSALGSISLDETVSHSGNRSLRIVNESPKQSNIYLMASQTIPVNPNTTYEFKVWVKGENVKNAWFPGGPGWALRKAMPTGTYDWQEVSYTYKTGPSELSFSLMLLSENEQTLWLDDLRVTEQGSTDNLARNPGFEQPTEVPGADPSKDYVVSVSNVVYDIGRVLENAQDNDIAVNLLLSPHYFPDWVLKKHPETAAVHTGFLKFNIDQPLARQIIEDYLRAVIPLVKDYSSLHSVTITNEPVYQTNRNPYYLPVWQAYLEELYESDIDELNGIYGTSYTSFGEVPMPAAIAPSPVVYDWVIFNNRIFADWHQWMADIIHDIAPDLPVQVKVMANLESSLNWGVDYEQFSELSDINGNDAYNLIGAGPDGFIKELSFYDLQRSFKQAPISNSEHHFIKDGDVQYGPEQAERARAVLWQGAVHGRSASTGWVWERTYDSTSDFEGSLLHRPDVVVSIGRTNHDLNRLADEVTALQNASPRTAILYSLASGVYDTNYDETLLRAYQALAYSGQRIGFVTEKQAAAGKLDDYELLVVPAATHVSAATLAAVASFSQAGGTVVLIGGDSLTKDEHNRPLDATVHGQLASRSVILPAAAGSADIRTALLPLLGQMHALPVALTDLATGQLAWDAGWQIAEHNGRLLLNVVNYSGEAKQVQVIHNGQPAGSVNERITEEAMNASNLELAPYGVYLFDLGALPDTPDAC</sequence>
<dbReference type="Pfam" id="PF02018">
    <property type="entry name" value="CBM_4_9"/>
    <property type="match status" value="1"/>
</dbReference>
<dbReference type="CDD" id="cd09621">
    <property type="entry name" value="CBM9_like_5"/>
    <property type="match status" value="1"/>
</dbReference>
<evidence type="ECO:0000256" key="8">
    <source>
        <dbReference type="ARBA" id="ARBA00023295"/>
    </source>
</evidence>
<accession>A0A4S4BII3</accession>
<dbReference type="InterPro" id="IPR003476">
    <property type="entry name" value="Glyco_hydro_42"/>
</dbReference>
<dbReference type="Gene3D" id="2.60.40.1190">
    <property type="match status" value="1"/>
</dbReference>
<dbReference type="InterPro" id="IPR013738">
    <property type="entry name" value="Beta_galactosidase_Trimer"/>
</dbReference>
<dbReference type="Pfam" id="PF02449">
    <property type="entry name" value="Glyco_hydro_42"/>
    <property type="match status" value="1"/>
</dbReference>
<comment type="caution">
    <text evidence="15">The sequence shown here is derived from an EMBL/GenBank/DDBJ whole genome shotgun (WGS) entry which is preliminary data.</text>
</comment>
<evidence type="ECO:0000256" key="4">
    <source>
        <dbReference type="ARBA" id="ARBA00012756"/>
    </source>
</evidence>
<organism evidence="15 16">
    <name type="scientific">Cohnella fermenti</name>
    <dbReference type="NCBI Taxonomy" id="2565925"/>
    <lineage>
        <taxon>Bacteria</taxon>
        <taxon>Bacillati</taxon>
        <taxon>Bacillota</taxon>
        <taxon>Bacilli</taxon>
        <taxon>Bacillales</taxon>
        <taxon>Paenibacillaceae</taxon>
        <taxon>Cohnella</taxon>
    </lineage>
</organism>
<evidence type="ECO:0000256" key="3">
    <source>
        <dbReference type="ARBA" id="ARBA00007495"/>
    </source>
</evidence>
<keyword evidence="6" id="KW-0378">Hydrolase</keyword>
<protein>
    <recommendedName>
        <fullName evidence="4">beta-galactosidase</fullName>
        <ecNumber evidence="4">3.2.1.23</ecNumber>
    </recommendedName>
</protein>
<dbReference type="PANTHER" id="PTHR36447:SF2">
    <property type="entry name" value="BETA-GALACTOSIDASE YESZ"/>
    <property type="match status" value="1"/>
</dbReference>
<evidence type="ECO:0000313" key="15">
    <source>
        <dbReference type="EMBL" id="THF74300.1"/>
    </source>
</evidence>
<dbReference type="Proteomes" id="UP000310636">
    <property type="component" value="Unassembled WGS sequence"/>
</dbReference>
<feature type="domain" description="Glycoside hydrolase family 42 N-terminal" evidence="12">
    <location>
        <begin position="998"/>
        <end position="1231"/>
    </location>
</feature>
<evidence type="ECO:0000313" key="16">
    <source>
        <dbReference type="Proteomes" id="UP000310636"/>
    </source>
</evidence>
<dbReference type="GO" id="GO:0030246">
    <property type="term" value="F:carbohydrate binding"/>
    <property type="evidence" value="ECO:0007669"/>
    <property type="project" value="InterPro"/>
</dbReference>
<evidence type="ECO:0000256" key="5">
    <source>
        <dbReference type="ARBA" id="ARBA00022723"/>
    </source>
</evidence>
<keyword evidence="16" id="KW-1185">Reference proteome</keyword>